<evidence type="ECO:0000313" key="15">
    <source>
        <dbReference type="Proteomes" id="UP000256601"/>
    </source>
</evidence>
<evidence type="ECO:0000256" key="6">
    <source>
        <dbReference type="ARBA" id="ARBA00023136"/>
    </source>
</evidence>
<evidence type="ECO:0000313" key="14">
    <source>
        <dbReference type="Proteomes" id="UP000182444"/>
    </source>
</evidence>
<proteinExistence type="inferred from homology"/>
<organism evidence="12 14">
    <name type="scientific">Yarrowia lipolytica</name>
    <name type="common">Candida lipolytica</name>
    <dbReference type="NCBI Taxonomy" id="4952"/>
    <lineage>
        <taxon>Eukaryota</taxon>
        <taxon>Fungi</taxon>
        <taxon>Dikarya</taxon>
        <taxon>Ascomycota</taxon>
        <taxon>Saccharomycotina</taxon>
        <taxon>Dipodascomycetes</taxon>
        <taxon>Dipodascales</taxon>
        <taxon>Dipodascales incertae sedis</taxon>
        <taxon>Yarrowia</taxon>
    </lineage>
</organism>
<comment type="subcellular location">
    <subcellularLocation>
        <location evidence="1">Membrane</location>
        <topology evidence="1">Multi-pass membrane protein</topology>
    </subcellularLocation>
</comment>
<feature type="region of interest" description="Disordered" evidence="7">
    <location>
        <begin position="314"/>
        <end position="353"/>
    </location>
</feature>
<dbReference type="EMBL" id="KZ857326">
    <property type="protein sequence ID" value="RDW28314.1"/>
    <property type="molecule type" value="Genomic_DNA"/>
</dbReference>
<dbReference type="VEuPathDB" id="FungiDB:YALI1_F29168g"/>
<evidence type="ECO:0000313" key="12">
    <source>
        <dbReference type="EMBL" id="AOW07547.1"/>
    </source>
</evidence>
<comment type="similarity">
    <text evidence="2">Belongs to the CSC1 (TC 1.A.17) family.</text>
</comment>
<sequence length="856" mass="96876">MSWQSVLVKKPDDDGPDLWKHSSLLKTQLLIAGSLGMTAFLSFCVLRKNWPQIYAARTLRRKGLPPLPNTYFGWIPALYKITEEEVLEHCGLDCYVFLQFFKMAIIIFALCTFFAVTVIGPIRRNYDNGDEDGEAGIDVGVILLRLILTSFGVTTYRASGNATEEEDPLGDKKPKVPPPQEDYQPYLWTYVFFTYVFTGIVSFFLMRYTQKVIRVRQRYLGAQNSITDRTIRLSGIPTELRDENRLTEHIEKLDIGDVRSITICREWGELDQLFVVRKEIIKKLEGAWCVYLGPREVDRETVIGVVPTILPSNNGHILDEPSNTNNPSSSSSSVSTGQNTPLNTPRATLQLGSRTHSYDRPTVRIGGWHGFTFWGLYGTKVDAIDYYTGQLDTLDQKIIKARHKEYTPTNTAFVTMDSVASAQMVAQAVLDPSPYHLIAKLAPAPHDIIWKNIYMSTMKREVRTYAVTIAIGFLTVALVPPVLGVAKLMDTKTISKSWPALGQLLKDTPWLEKLVTGILPPYLFTILNFALPYFYVYLASLQGFISHGDEELSVISKNFFYIFVNLFLIFTVAGAAIDIFQYLKDTTSIAYKLASSLKKWALFYVDLIVLQGIGMFPFRLLEFGNLLRFGFEKPITHTPREFRSLYTPPVFNFGLNLPQPILILIITLLYSVFDVMSSKILAAGTAYFVLGYFTYKYLLMYAMVHPSHSTGQAWPMIVRRVCVGLVLFHATMSGILALQQAYYLATLLAPLPVCAMLLLYNFENNYQPLTQFIALQAIRDTGGSGVSFTDLEGQRSMRHMRSQTLDEARERFLTYNNPHLTARLDGPWIGNEGDQVVIANQEGTIRRKVRLDEFDS</sequence>
<feature type="transmembrane region" description="Helical" evidence="8">
    <location>
        <begin position="464"/>
        <end position="483"/>
    </location>
</feature>
<feature type="transmembrane region" description="Helical" evidence="8">
    <location>
        <begin position="600"/>
        <end position="621"/>
    </location>
</feature>
<evidence type="ECO:0000256" key="8">
    <source>
        <dbReference type="SAM" id="Phobius"/>
    </source>
</evidence>
<evidence type="ECO:0000256" key="3">
    <source>
        <dbReference type="ARBA" id="ARBA00022448"/>
    </source>
</evidence>
<evidence type="ECO:0000256" key="1">
    <source>
        <dbReference type="ARBA" id="ARBA00004141"/>
    </source>
</evidence>
<evidence type="ECO:0000256" key="4">
    <source>
        <dbReference type="ARBA" id="ARBA00022692"/>
    </source>
</evidence>
<dbReference type="AlphaFoldDB" id="A0A1H6Q2C4"/>
<feature type="transmembrane region" description="Helical" evidence="8">
    <location>
        <begin position="650"/>
        <end position="673"/>
    </location>
</feature>
<evidence type="ECO:0000256" key="2">
    <source>
        <dbReference type="ARBA" id="ARBA00007779"/>
    </source>
</evidence>
<dbReference type="RefSeq" id="XP_505733.1">
    <property type="nucleotide sequence ID" value="XM_505733.1"/>
</dbReference>
<dbReference type="eggNOG" id="KOG1134">
    <property type="taxonomic scope" value="Eukaryota"/>
</dbReference>
<dbReference type="PANTHER" id="PTHR13018:SF5">
    <property type="entry name" value="RE44586P"/>
    <property type="match status" value="1"/>
</dbReference>
<feature type="transmembrane region" description="Helical" evidence="8">
    <location>
        <begin position="187"/>
        <end position="208"/>
    </location>
</feature>
<dbReference type="Pfam" id="PF02714">
    <property type="entry name" value="RSN1_7TM"/>
    <property type="match status" value="1"/>
</dbReference>
<dbReference type="Proteomes" id="UP000182444">
    <property type="component" value="Chromosome 1F"/>
</dbReference>
<feature type="transmembrane region" description="Helical" evidence="8">
    <location>
        <begin position="559"/>
        <end position="580"/>
    </location>
</feature>
<evidence type="ECO:0000259" key="11">
    <source>
        <dbReference type="Pfam" id="PF14703"/>
    </source>
</evidence>
<keyword evidence="5 8" id="KW-1133">Transmembrane helix</keyword>
<reference evidence="13 15" key="2">
    <citation type="submission" date="2018-07" db="EMBL/GenBank/DDBJ databases">
        <title>Draft Genome Assemblies for Five Robust Yarrowia lipolytica Strains Exhibiting High Lipid Production and Pentose Sugar Utilization and Sugar Alcohol Secretion from Undetoxified Lignocellulosic Biomass Hydrolysates.</title>
        <authorList>
            <consortium name="DOE Joint Genome Institute"/>
            <person name="Walker C."/>
            <person name="Ryu S."/>
            <person name="Na H."/>
            <person name="Zane M."/>
            <person name="LaButti K."/>
            <person name="Lipzen A."/>
            <person name="Haridas S."/>
            <person name="Barry K."/>
            <person name="Grigoriev I.V."/>
            <person name="Quarterman J."/>
            <person name="Slininger P."/>
            <person name="Dien B."/>
            <person name="Trinh C.T."/>
        </authorList>
    </citation>
    <scope>NUCLEOTIDE SEQUENCE [LARGE SCALE GENOMIC DNA]</scope>
    <source>
        <strain evidence="13 15">YB392</strain>
    </source>
</reference>
<dbReference type="InterPro" id="IPR045122">
    <property type="entry name" value="Csc1-like"/>
</dbReference>
<feature type="transmembrane region" description="Helical" evidence="8">
    <location>
        <begin position="716"/>
        <end position="736"/>
    </location>
</feature>
<feature type="transmembrane region" description="Helical" evidence="8">
    <location>
        <begin position="103"/>
        <end position="122"/>
    </location>
</feature>
<feature type="transmembrane region" description="Helical" evidence="8">
    <location>
        <begin position="685"/>
        <end position="704"/>
    </location>
</feature>
<name>A0A1H6Q2C4_YARLL</name>
<feature type="transmembrane region" description="Helical" evidence="8">
    <location>
        <begin position="742"/>
        <end position="762"/>
    </location>
</feature>
<dbReference type="OrthoDB" id="1689567at2759"/>
<gene>
    <name evidence="13" type="ORF">B0I71DRAFT_127639</name>
    <name evidence="12" type="ORF">YALI1_F29168g</name>
</gene>
<dbReference type="PANTHER" id="PTHR13018">
    <property type="entry name" value="PROBABLE MEMBRANE PROTEIN DUF221-RELATED"/>
    <property type="match status" value="1"/>
</dbReference>
<dbReference type="Pfam" id="PF13967">
    <property type="entry name" value="RSN1_TM"/>
    <property type="match status" value="1"/>
</dbReference>
<feature type="domain" description="CSC1/OSCA1-like cytosolic" evidence="11">
    <location>
        <begin position="228"/>
        <end position="452"/>
    </location>
</feature>
<dbReference type="Proteomes" id="UP000256601">
    <property type="component" value="Unassembled WGS sequence"/>
</dbReference>
<feature type="domain" description="CSC1/OSCA1-like N-terminal transmembrane" evidence="10">
    <location>
        <begin position="26"/>
        <end position="207"/>
    </location>
</feature>
<dbReference type="VEuPathDB" id="FungiDB:YALI0_F22033g"/>
<dbReference type="Pfam" id="PF14703">
    <property type="entry name" value="PHM7_cyt"/>
    <property type="match status" value="1"/>
</dbReference>
<evidence type="ECO:0000256" key="5">
    <source>
        <dbReference type="ARBA" id="ARBA00022989"/>
    </source>
</evidence>
<keyword evidence="3" id="KW-0813">Transport</keyword>
<dbReference type="GO" id="GO:0005886">
    <property type="term" value="C:plasma membrane"/>
    <property type="evidence" value="ECO:0007669"/>
    <property type="project" value="TreeGrafter"/>
</dbReference>
<keyword evidence="4 8" id="KW-0812">Transmembrane</keyword>
<dbReference type="OMA" id="CSCKKEN"/>
<feature type="transmembrane region" description="Helical" evidence="8">
    <location>
        <begin position="27"/>
        <end position="46"/>
    </location>
</feature>
<dbReference type="GeneID" id="2908840"/>
<dbReference type="InterPro" id="IPR003864">
    <property type="entry name" value="CSC1/OSCA1-like_7TM"/>
</dbReference>
<feature type="compositionally biased region" description="Low complexity" evidence="7">
    <location>
        <begin position="321"/>
        <end position="341"/>
    </location>
</feature>
<reference evidence="12 14" key="1">
    <citation type="journal article" date="2016" name="PLoS ONE">
        <title>Sequence Assembly of Yarrowia lipolytica Strain W29/CLIB89 Shows Transposable Element Diversity.</title>
        <authorList>
            <person name="Magnan C."/>
            <person name="Yu J."/>
            <person name="Chang I."/>
            <person name="Jahn E."/>
            <person name="Kanomata Y."/>
            <person name="Wu J."/>
            <person name="Zeller M."/>
            <person name="Oakes M."/>
            <person name="Baldi P."/>
            <person name="Sandmeyer S."/>
        </authorList>
    </citation>
    <scope>NUCLEOTIDE SEQUENCE [LARGE SCALE GENOMIC DNA]</scope>
    <source>
        <strain evidence="12">CLIB89</strain>
        <strain evidence="14">CLIB89(W29)</strain>
    </source>
</reference>
<feature type="transmembrane region" description="Helical" evidence="8">
    <location>
        <begin position="519"/>
        <end position="538"/>
    </location>
</feature>
<accession>A0A1H6Q2C4</accession>
<dbReference type="GO" id="GO:0005227">
    <property type="term" value="F:calcium-activated cation channel activity"/>
    <property type="evidence" value="ECO:0007669"/>
    <property type="project" value="EnsemblFungi"/>
</dbReference>
<dbReference type="InterPro" id="IPR027815">
    <property type="entry name" value="CSC1/OSCA1-like_cyt"/>
</dbReference>
<dbReference type="InterPro" id="IPR032880">
    <property type="entry name" value="CSC1/OSCA1-like_N"/>
</dbReference>
<evidence type="ECO:0000313" key="13">
    <source>
        <dbReference type="EMBL" id="RDW28314.1"/>
    </source>
</evidence>
<dbReference type="KEGG" id="yli:2908840"/>
<feature type="domain" description="CSC1/OSCA1-like 7TM region" evidence="9">
    <location>
        <begin position="463"/>
        <end position="735"/>
    </location>
</feature>
<protein>
    <submittedName>
        <fullName evidence="12">Uncharacterized protein</fullName>
    </submittedName>
</protein>
<evidence type="ECO:0000259" key="10">
    <source>
        <dbReference type="Pfam" id="PF13967"/>
    </source>
</evidence>
<dbReference type="EMBL" id="CP017558">
    <property type="protein sequence ID" value="AOW07547.1"/>
    <property type="molecule type" value="Genomic_DNA"/>
</dbReference>
<evidence type="ECO:0000256" key="7">
    <source>
        <dbReference type="SAM" id="MobiDB-lite"/>
    </source>
</evidence>
<keyword evidence="6 8" id="KW-0472">Membrane</keyword>
<feature type="compositionally biased region" description="Polar residues" evidence="7">
    <location>
        <begin position="342"/>
        <end position="353"/>
    </location>
</feature>
<evidence type="ECO:0000259" key="9">
    <source>
        <dbReference type="Pfam" id="PF02714"/>
    </source>
</evidence>